<reference evidence="2 3" key="1">
    <citation type="submission" date="2018-12" db="EMBL/GenBank/DDBJ databases">
        <title>Complete genome sequence of Flaviflexus sp. H23T48.</title>
        <authorList>
            <person name="Bae J.-W."/>
            <person name="Lee J.-Y."/>
        </authorList>
    </citation>
    <scope>NUCLEOTIDE SEQUENCE [LARGE SCALE GENOMIC DNA]</scope>
    <source>
        <strain evidence="2 3">H23T48</strain>
    </source>
</reference>
<dbReference type="EMBL" id="CP034593">
    <property type="protein sequence ID" value="AZQ76332.1"/>
    <property type="molecule type" value="Genomic_DNA"/>
</dbReference>
<keyword evidence="1" id="KW-0472">Membrane</keyword>
<feature type="transmembrane region" description="Helical" evidence="1">
    <location>
        <begin position="43"/>
        <end position="71"/>
    </location>
</feature>
<evidence type="ECO:0000313" key="2">
    <source>
        <dbReference type="EMBL" id="AZQ76332.1"/>
    </source>
</evidence>
<dbReference type="Proteomes" id="UP000280344">
    <property type="component" value="Chromosome"/>
</dbReference>
<feature type="transmembrane region" description="Helical" evidence="1">
    <location>
        <begin position="83"/>
        <end position="101"/>
    </location>
</feature>
<dbReference type="KEGG" id="flh:EJ997_02230"/>
<evidence type="ECO:0000256" key="1">
    <source>
        <dbReference type="SAM" id="Phobius"/>
    </source>
</evidence>
<dbReference type="PANTHER" id="PTHR36115">
    <property type="entry name" value="PROLINE-RICH ANTIGEN HOMOLOG-RELATED"/>
    <property type="match status" value="1"/>
</dbReference>
<evidence type="ECO:0000313" key="3">
    <source>
        <dbReference type="Proteomes" id="UP000280344"/>
    </source>
</evidence>
<sequence>MVFMADTIPLAPFGRRLIALVIDWLVAVAISMGFFNYNEWATLGMFALMNFLLIGTIGGTIGHFIVGIAVRRINGQLPGPRKALGRTVLLCLVIPAIFTVPDGRSYHDALMKTTITRVR</sequence>
<dbReference type="OrthoDB" id="5187110at2"/>
<protein>
    <submittedName>
        <fullName evidence="2">RDD family protein</fullName>
    </submittedName>
</protein>
<proteinExistence type="predicted"/>
<keyword evidence="1" id="KW-0812">Transmembrane</keyword>
<gene>
    <name evidence="2" type="ORF">EJ997_02230</name>
</gene>
<keyword evidence="3" id="KW-1185">Reference proteome</keyword>
<feature type="transmembrane region" description="Helical" evidence="1">
    <location>
        <begin position="17"/>
        <end position="37"/>
    </location>
</feature>
<keyword evidence="1" id="KW-1133">Transmembrane helix</keyword>
<dbReference type="InterPro" id="IPR051791">
    <property type="entry name" value="Pra-immunoreactive"/>
</dbReference>
<accession>A0A3Q9G2Q9</accession>
<dbReference type="AlphaFoldDB" id="A0A3Q9G2Q9"/>
<name>A0A3Q9G2Q9_9ACTO</name>
<dbReference type="PANTHER" id="PTHR36115:SF6">
    <property type="entry name" value="PROLINE-RICH ANTIGEN HOMOLOG"/>
    <property type="match status" value="1"/>
</dbReference>
<organism evidence="2 3">
    <name type="scientific">Flaviflexus ciconiae</name>
    <dbReference type="NCBI Taxonomy" id="2496867"/>
    <lineage>
        <taxon>Bacteria</taxon>
        <taxon>Bacillati</taxon>
        <taxon>Actinomycetota</taxon>
        <taxon>Actinomycetes</taxon>
        <taxon>Actinomycetales</taxon>
        <taxon>Actinomycetaceae</taxon>
        <taxon>Flaviflexus</taxon>
    </lineage>
</organism>